<evidence type="ECO:0008006" key="4">
    <source>
        <dbReference type="Google" id="ProtNLM"/>
    </source>
</evidence>
<dbReference type="Proteomes" id="UP000782241">
    <property type="component" value="Unassembled WGS sequence"/>
</dbReference>
<comment type="caution">
    <text evidence="2">The sequence shown here is derived from an EMBL/GenBank/DDBJ whole genome shotgun (WGS) entry which is preliminary data.</text>
</comment>
<name>A0A9P7H514_9HYPO</name>
<dbReference type="EMBL" id="JAGPUO010000007">
    <property type="protein sequence ID" value="KAG5661370.1"/>
    <property type="molecule type" value="Genomic_DNA"/>
</dbReference>
<accession>A0A9P7H514</accession>
<gene>
    <name evidence="2" type="ORF">KAF25_005492</name>
</gene>
<evidence type="ECO:0000256" key="1">
    <source>
        <dbReference type="SAM" id="MobiDB-lite"/>
    </source>
</evidence>
<protein>
    <recommendedName>
        <fullName evidence="4">Protein kinase domain-containing protein</fullName>
    </recommendedName>
</protein>
<feature type="compositionally biased region" description="Basic and acidic residues" evidence="1">
    <location>
        <begin position="1"/>
        <end position="15"/>
    </location>
</feature>
<feature type="region of interest" description="Disordered" evidence="1">
    <location>
        <begin position="1"/>
        <end position="30"/>
    </location>
</feature>
<sequence length="321" mass="36440">MEDKKHHQDEAVTRTDDDDPNSQGDGSFMAPPTLEIIESAEECDFVGEGEGFRCISTGVRVVVQISTGHLFHATVKLPLDYHDVRNLDLGLIDLTSVALDDIPNKFASFLADDFKFEVELVKIILIRCETLWPEYSPSLTIAPEQMWEYCYIKRSSLLDYEADEENNKKFKELVLAEANTCEVLRENPHRNIAKYWGCEVVDGTIRGLCFGRYIVTLGKRLDTGVPLDTRLCLQGTRAGVAHIHSLGLTNNDINPYNIMMDPSDNPVIIDFDSCTREGEGLLKFGTPDWFPEGSRTGSRQNDFYALRKMDEYLSQRRAEWN</sequence>
<dbReference type="AlphaFoldDB" id="A0A9P7H514"/>
<dbReference type="SUPFAM" id="SSF56112">
    <property type="entry name" value="Protein kinase-like (PK-like)"/>
    <property type="match status" value="1"/>
</dbReference>
<keyword evidence="3" id="KW-1185">Reference proteome</keyword>
<organism evidence="2 3">
    <name type="scientific">Fusarium avenaceum</name>
    <dbReference type="NCBI Taxonomy" id="40199"/>
    <lineage>
        <taxon>Eukaryota</taxon>
        <taxon>Fungi</taxon>
        <taxon>Dikarya</taxon>
        <taxon>Ascomycota</taxon>
        <taxon>Pezizomycotina</taxon>
        <taxon>Sordariomycetes</taxon>
        <taxon>Hypocreomycetidae</taxon>
        <taxon>Hypocreales</taxon>
        <taxon>Nectriaceae</taxon>
        <taxon>Fusarium</taxon>
        <taxon>Fusarium tricinctum species complex</taxon>
    </lineage>
</organism>
<proteinExistence type="predicted"/>
<dbReference type="InterPro" id="IPR011009">
    <property type="entry name" value="Kinase-like_dom_sf"/>
</dbReference>
<evidence type="ECO:0000313" key="2">
    <source>
        <dbReference type="EMBL" id="KAG5661370.1"/>
    </source>
</evidence>
<reference evidence="2" key="1">
    <citation type="submission" date="2021-04" db="EMBL/GenBank/DDBJ databases">
        <title>Draft genome of Fusarium avenaceum strain F156N33, isolated from an atmospheric sample in Virginia.</title>
        <authorList>
            <person name="Yang S."/>
            <person name="Vinatzer B.A."/>
            <person name="Coleman J."/>
        </authorList>
    </citation>
    <scope>NUCLEOTIDE SEQUENCE</scope>
    <source>
        <strain evidence="2">F156N33</strain>
    </source>
</reference>
<dbReference type="Gene3D" id="1.10.510.10">
    <property type="entry name" value="Transferase(Phosphotransferase) domain 1"/>
    <property type="match status" value="1"/>
</dbReference>
<evidence type="ECO:0000313" key="3">
    <source>
        <dbReference type="Proteomes" id="UP000782241"/>
    </source>
</evidence>